<evidence type="ECO:0000259" key="6">
    <source>
        <dbReference type="PROSITE" id="PS51192"/>
    </source>
</evidence>
<comment type="caution">
    <text evidence="8">The sequence shown here is derived from an EMBL/GenBank/DDBJ whole genome shotgun (WGS) entry which is preliminary data.</text>
</comment>
<evidence type="ECO:0000256" key="5">
    <source>
        <dbReference type="SAM" id="MobiDB-lite"/>
    </source>
</evidence>
<dbReference type="Gene3D" id="3.40.50.300">
    <property type="entry name" value="P-loop containing nucleotide triphosphate hydrolases"/>
    <property type="match status" value="2"/>
</dbReference>
<protein>
    <submittedName>
        <fullName evidence="8">ATP-dependent helicase HrpB</fullName>
        <ecNumber evidence="8">3.6.4.13</ecNumber>
    </submittedName>
</protein>
<dbReference type="Pfam" id="PF08482">
    <property type="entry name" value="HrpB_C"/>
    <property type="match status" value="1"/>
</dbReference>
<dbReference type="SMART" id="SM00487">
    <property type="entry name" value="DEXDc"/>
    <property type="match status" value="1"/>
</dbReference>
<keyword evidence="4" id="KW-0067">ATP-binding</keyword>
<reference evidence="8 9" key="1">
    <citation type="submission" date="2020-08" db="EMBL/GenBank/DDBJ databases">
        <title>Sequencing the genomes of 1000 actinobacteria strains.</title>
        <authorList>
            <person name="Klenk H.-P."/>
        </authorList>
    </citation>
    <scope>NUCLEOTIDE SEQUENCE [LARGE SCALE GENOMIC DNA]</scope>
    <source>
        <strain evidence="8 9">DSM 45859</strain>
    </source>
</reference>
<evidence type="ECO:0000256" key="2">
    <source>
        <dbReference type="ARBA" id="ARBA00022801"/>
    </source>
</evidence>
<evidence type="ECO:0000256" key="1">
    <source>
        <dbReference type="ARBA" id="ARBA00022741"/>
    </source>
</evidence>
<dbReference type="AlphaFoldDB" id="A0A840IVW1"/>
<dbReference type="NCBIfam" id="TIGR01970">
    <property type="entry name" value="DEAH_box_HrpB"/>
    <property type="match status" value="1"/>
</dbReference>
<dbReference type="InterPro" id="IPR010225">
    <property type="entry name" value="HrpB"/>
</dbReference>
<dbReference type="Proteomes" id="UP000581769">
    <property type="component" value="Unassembled WGS sequence"/>
</dbReference>
<dbReference type="EMBL" id="JACHMG010000001">
    <property type="protein sequence ID" value="MBB4685883.1"/>
    <property type="molecule type" value="Genomic_DNA"/>
</dbReference>
<evidence type="ECO:0000256" key="3">
    <source>
        <dbReference type="ARBA" id="ARBA00022806"/>
    </source>
</evidence>
<dbReference type="PROSITE" id="PS51194">
    <property type="entry name" value="HELICASE_CTER"/>
    <property type="match status" value="1"/>
</dbReference>
<dbReference type="GO" id="GO:0016787">
    <property type="term" value="F:hydrolase activity"/>
    <property type="evidence" value="ECO:0007669"/>
    <property type="project" value="UniProtKB-KW"/>
</dbReference>
<dbReference type="RefSeq" id="WP_184780842.1">
    <property type="nucleotide sequence ID" value="NZ_JACHMG010000001.1"/>
</dbReference>
<dbReference type="GO" id="GO:0003724">
    <property type="term" value="F:RNA helicase activity"/>
    <property type="evidence" value="ECO:0007669"/>
    <property type="project" value="UniProtKB-EC"/>
</dbReference>
<feature type="domain" description="Helicase ATP-binding" evidence="6">
    <location>
        <begin position="20"/>
        <end position="180"/>
    </location>
</feature>
<name>A0A840IVW1_9PSEU</name>
<sequence>MTDLDRLPDLPVRAVLPDVLAALEGHGTAVLVAPPGTGKTTLVPLALDRGEGRVVVAEPRRLAARAAASRMAALLGEPVGETVGYAVRGDRKVSARTRIEVVTSGLLVRRVQHDPELPGVSAVLLDECHERHLDADLLLALLLDVRAGLREDLRLLATSATVAAGRLAELLGDAPVVTAQARTYPVSLSYRAPARGQRIEAAVAATVRLALSEGDGDVLAFLPGAGEISRTAALLDSLDADVLPLHGRLSTARQDEALRPRSRRRVVLATAVAESSLTVPGVRAVVDCGLARVPRVDHRRGLAGLATVRVSAAVAEQRAGRAGREAPGRAYRCWPEHEQATLPAYPEPEIRTAELARFALELACWSTPDGSGLAWWDPPGEGALAAARSLLVTLGATMSDGAVTPRGRRMADLGLHPRLARALLDGAAAVGARAAAEVVALLDAGAKLTDVEAELRRLRSAHDDAAHRWQRDARRLAGLVKTPGGAEAVDAALVVALAYPERLAHKRSGSAPVYLMAGGTAAELPDGSGLDDAEWLAIAEATRDPGRAQGTIRLAASADEALAVRAAPALLSEVDEVRWDGDVVARHVRRLGAIVLSERPLRNPDPALVHDAVVAGLRAEGLGLVRWSQDTTRLRERMAFLHRVLGPPWPAVDDDTLLSEVDSWLDLSRVRRRSDLANLDAGASLRGLLPWPEAARLDDLAPDRLAVPSGSRHRVDYRGEQPVLAVKLQETFGWTRTPALADGRVPVLLHLLSPAGRPAAVTADLESFWRNGYAAVRADLRGRYPKHPWPEDPATATPTRHTSRRSR</sequence>
<dbReference type="InterPro" id="IPR011545">
    <property type="entry name" value="DEAD/DEAH_box_helicase_dom"/>
</dbReference>
<keyword evidence="1" id="KW-0547">Nucleotide-binding</keyword>
<evidence type="ECO:0000259" key="7">
    <source>
        <dbReference type="PROSITE" id="PS51194"/>
    </source>
</evidence>
<keyword evidence="2 8" id="KW-0378">Hydrolase</keyword>
<accession>A0A840IVW1</accession>
<gene>
    <name evidence="8" type="ORF">BJY18_003368</name>
</gene>
<dbReference type="InterPro" id="IPR013689">
    <property type="entry name" value="RNA_helicase_ATP-dep_HrpB_C"/>
</dbReference>
<dbReference type="SMART" id="SM00490">
    <property type="entry name" value="HELICc"/>
    <property type="match status" value="1"/>
</dbReference>
<keyword evidence="3 8" id="KW-0347">Helicase</keyword>
<dbReference type="EC" id="3.6.4.13" evidence="8"/>
<dbReference type="GO" id="GO:0005524">
    <property type="term" value="F:ATP binding"/>
    <property type="evidence" value="ECO:0007669"/>
    <property type="project" value="UniProtKB-KW"/>
</dbReference>
<feature type="region of interest" description="Disordered" evidence="5">
    <location>
        <begin position="784"/>
        <end position="807"/>
    </location>
</feature>
<evidence type="ECO:0000313" key="9">
    <source>
        <dbReference type="Proteomes" id="UP000581769"/>
    </source>
</evidence>
<dbReference type="InterPro" id="IPR027417">
    <property type="entry name" value="P-loop_NTPase"/>
</dbReference>
<dbReference type="PROSITE" id="PS51192">
    <property type="entry name" value="HELICASE_ATP_BIND_1"/>
    <property type="match status" value="1"/>
</dbReference>
<dbReference type="InterPro" id="IPR007502">
    <property type="entry name" value="Helicase-assoc_dom"/>
</dbReference>
<dbReference type="Pfam" id="PF00271">
    <property type="entry name" value="Helicase_C"/>
    <property type="match status" value="1"/>
</dbReference>
<organism evidence="8 9">
    <name type="scientific">Amycolatopsis jiangsuensis</name>
    <dbReference type="NCBI Taxonomy" id="1181879"/>
    <lineage>
        <taxon>Bacteria</taxon>
        <taxon>Bacillati</taxon>
        <taxon>Actinomycetota</taxon>
        <taxon>Actinomycetes</taxon>
        <taxon>Pseudonocardiales</taxon>
        <taxon>Pseudonocardiaceae</taxon>
        <taxon>Amycolatopsis</taxon>
    </lineage>
</organism>
<dbReference type="PANTHER" id="PTHR43519">
    <property type="entry name" value="ATP-DEPENDENT RNA HELICASE HRPB"/>
    <property type="match status" value="1"/>
</dbReference>
<feature type="domain" description="Helicase C-terminal" evidence="7">
    <location>
        <begin position="206"/>
        <end position="366"/>
    </location>
</feature>
<evidence type="ECO:0000313" key="8">
    <source>
        <dbReference type="EMBL" id="MBB4685883.1"/>
    </source>
</evidence>
<dbReference type="PANTHER" id="PTHR43519:SF1">
    <property type="entry name" value="ATP-DEPENDENT RNA HELICASE HRPB"/>
    <property type="match status" value="1"/>
</dbReference>
<dbReference type="GO" id="GO:0003676">
    <property type="term" value="F:nucleic acid binding"/>
    <property type="evidence" value="ECO:0007669"/>
    <property type="project" value="InterPro"/>
</dbReference>
<proteinExistence type="predicted"/>
<dbReference type="Pfam" id="PF00270">
    <property type="entry name" value="DEAD"/>
    <property type="match status" value="1"/>
</dbReference>
<dbReference type="InterPro" id="IPR014001">
    <property type="entry name" value="Helicase_ATP-bd"/>
</dbReference>
<keyword evidence="9" id="KW-1185">Reference proteome</keyword>
<dbReference type="Gene3D" id="1.20.120.1080">
    <property type="match status" value="1"/>
</dbReference>
<dbReference type="PIRSF" id="PIRSF005496">
    <property type="entry name" value="ATP_hel_hrpB"/>
    <property type="match status" value="1"/>
</dbReference>
<dbReference type="SMART" id="SM00847">
    <property type="entry name" value="HA2"/>
    <property type="match status" value="1"/>
</dbReference>
<dbReference type="InterPro" id="IPR001650">
    <property type="entry name" value="Helicase_C-like"/>
</dbReference>
<dbReference type="SUPFAM" id="SSF52540">
    <property type="entry name" value="P-loop containing nucleoside triphosphate hydrolases"/>
    <property type="match status" value="1"/>
</dbReference>
<dbReference type="CDD" id="cd18791">
    <property type="entry name" value="SF2_C_RHA"/>
    <property type="match status" value="1"/>
</dbReference>
<evidence type="ECO:0000256" key="4">
    <source>
        <dbReference type="ARBA" id="ARBA00022840"/>
    </source>
</evidence>